<comment type="subunit">
    <text evidence="2 8">Tetramer of two alpha and two beta chains.</text>
</comment>
<keyword evidence="5 8" id="KW-0057">Aromatic amino acid biosynthesis</keyword>
<comment type="catalytic activity">
    <reaction evidence="7 8">
        <text>(1S,2R)-1-C-(indol-3-yl)glycerol 3-phosphate + L-serine = D-glyceraldehyde 3-phosphate + L-tryptophan + H2O</text>
        <dbReference type="Rhea" id="RHEA:10532"/>
        <dbReference type="ChEBI" id="CHEBI:15377"/>
        <dbReference type="ChEBI" id="CHEBI:33384"/>
        <dbReference type="ChEBI" id="CHEBI:57912"/>
        <dbReference type="ChEBI" id="CHEBI:58866"/>
        <dbReference type="ChEBI" id="CHEBI:59776"/>
        <dbReference type="EC" id="4.2.1.20"/>
    </reaction>
</comment>
<feature type="active site" description="Proton acceptor" evidence="8">
    <location>
        <position position="49"/>
    </location>
</feature>
<dbReference type="PANTHER" id="PTHR43406:SF1">
    <property type="entry name" value="TRYPTOPHAN SYNTHASE ALPHA CHAIN, CHLOROPLASTIC"/>
    <property type="match status" value="1"/>
</dbReference>
<dbReference type="PANTHER" id="PTHR43406">
    <property type="entry name" value="TRYPTOPHAN SYNTHASE, ALPHA CHAIN"/>
    <property type="match status" value="1"/>
</dbReference>
<evidence type="ECO:0000256" key="2">
    <source>
        <dbReference type="ARBA" id="ARBA00011270"/>
    </source>
</evidence>
<protein>
    <recommendedName>
        <fullName evidence="8">Tryptophan synthase alpha chain</fullName>
        <ecNumber evidence="8">4.2.1.20</ecNumber>
    </recommendedName>
</protein>
<dbReference type="InterPro" id="IPR002028">
    <property type="entry name" value="Trp_synthase_suA"/>
</dbReference>
<dbReference type="InterPro" id="IPR013785">
    <property type="entry name" value="Aldolase_TIM"/>
</dbReference>
<evidence type="ECO:0000256" key="8">
    <source>
        <dbReference type="HAMAP-Rule" id="MF_00131"/>
    </source>
</evidence>
<dbReference type="CDD" id="cd04724">
    <property type="entry name" value="Tryptophan_synthase_alpha"/>
    <property type="match status" value="1"/>
</dbReference>
<dbReference type="EMBL" id="JAPIUX010000006">
    <property type="protein sequence ID" value="MCX2561285.1"/>
    <property type="molecule type" value="Genomic_DNA"/>
</dbReference>
<evidence type="ECO:0000256" key="9">
    <source>
        <dbReference type="RuleBase" id="RU003662"/>
    </source>
</evidence>
<dbReference type="Gene3D" id="3.20.20.70">
    <property type="entry name" value="Aldolase class I"/>
    <property type="match status" value="1"/>
</dbReference>
<comment type="caution">
    <text evidence="10">The sequence shown here is derived from an EMBL/GenBank/DDBJ whole genome shotgun (WGS) entry which is preliminary data.</text>
</comment>
<dbReference type="EC" id="4.2.1.20" evidence="8"/>
<dbReference type="InterPro" id="IPR011060">
    <property type="entry name" value="RibuloseP-bd_barrel"/>
</dbReference>
<evidence type="ECO:0000256" key="1">
    <source>
        <dbReference type="ARBA" id="ARBA00004733"/>
    </source>
</evidence>
<evidence type="ECO:0000256" key="6">
    <source>
        <dbReference type="ARBA" id="ARBA00023239"/>
    </source>
</evidence>
<comment type="similarity">
    <text evidence="8 9">Belongs to the TrpA family.</text>
</comment>
<keyword evidence="3 8" id="KW-0028">Amino-acid biosynthesis</keyword>
<evidence type="ECO:0000256" key="5">
    <source>
        <dbReference type="ARBA" id="ARBA00023141"/>
    </source>
</evidence>
<sequence>MSRIAARFKTLAAQGRGALIPYLEAFDPDLETSLALLKAMPAAGADLIEVGMPFSDPSADGPIIQLAAIRGLKAGASVAGVLEMIAAFRKEDQETPIILMGYLNPVEAYGHARFCADAAKAGVDGLILVDLPPEEADILEQPAQDAGLDIIRLVAPTTPDERLRYVLSHASGFVYYVSITGITGTRTASAAELQSALARIRAATDLPVAIGFGIRTPEQAATAAGIADGAVVASALLATLAETLDSTGKATDQTLPRVLGQIETLAAAVRAGEKKAG</sequence>
<evidence type="ECO:0000313" key="11">
    <source>
        <dbReference type="Proteomes" id="UP001526446"/>
    </source>
</evidence>
<accession>A0ABT3Q7M9</accession>
<evidence type="ECO:0000256" key="7">
    <source>
        <dbReference type="ARBA" id="ARBA00049047"/>
    </source>
</evidence>
<dbReference type="SUPFAM" id="SSF51366">
    <property type="entry name" value="Ribulose-phoshate binding barrel"/>
    <property type="match status" value="1"/>
</dbReference>
<dbReference type="Proteomes" id="UP001526446">
    <property type="component" value="Unassembled WGS sequence"/>
</dbReference>
<proteinExistence type="inferred from homology"/>
<keyword evidence="4 8" id="KW-0822">Tryptophan biosynthesis</keyword>
<dbReference type="GO" id="GO:0004834">
    <property type="term" value="F:tryptophan synthase activity"/>
    <property type="evidence" value="ECO:0007669"/>
    <property type="project" value="UniProtKB-EC"/>
</dbReference>
<keyword evidence="6 8" id="KW-0456">Lyase</keyword>
<organism evidence="10 11">
    <name type="scientific">Acetobacter farinalis</name>
    <dbReference type="NCBI Taxonomy" id="1260984"/>
    <lineage>
        <taxon>Bacteria</taxon>
        <taxon>Pseudomonadati</taxon>
        <taxon>Pseudomonadota</taxon>
        <taxon>Alphaproteobacteria</taxon>
        <taxon>Acetobacterales</taxon>
        <taxon>Acetobacteraceae</taxon>
        <taxon>Acetobacter</taxon>
    </lineage>
</organism>
<reference evidence="10 11" key="1">
    <citation type="submission" date="2022-11" db="EMBL/GenBank/DDBJ databases">
        <title>Genome sequencing of Acetobacter type strain.</title>
        <authorList>
            <person name="Heo J."/>
            <person name="Lee D."/>
            <person name="Han B.-H."/>
            <person name="Hong S.-B."/>
            <person name="Kwon S.-W."/>
        </authorList>
    </citation>
    <scope>NUCLEOTIDE SEQUENCE [LARGE SCALE GENOMIC DNA]</scope>
    <source>
        <strain evidence="10 11">KACC 21251</strain>
    </source>
</reference>
<comment type="function">
    <text evidence="8">The alpha subunit is responsible for the aldol cleavage of indoleglycerol phosphate to indole and glyceraldehyde 3-phosphate.</text>
</comment>
<dbReference type="NCBIfam" id="TIGR00262">
    <property type="entry name" value="trpA"/>
    <property type="match status" value="1"/>
</dbReference>
<dbReference type="HAMAP" id="MF_00131">
    <property type="entry name" value="Trp_synth_alpha"/>
    <property type="match status" value="1"/>
</dbReference>
<evidence type="ECO:0000256" key="3">
    <source>
        <dbReference type="ARBA" id="ARBA00022605"/>
    </source>
</evidence>
<feature type="active site" description="Proton acceptor" evidence="8">
    <location>
        <position position="60"/>
    </location>
</feature>
<evidence type="ECO:0000313" key="10">
    <source>
        <dbReference type="EMBL" id="MCX2561285.1"/>
    </source>
</evidence>
<gene>
    <name evidence="8 10" type="primary">trpA</name>
    <name evidence="10" type="ORF">OQ252_07750</name>
</gene>
<evidence type="ECO:0000256" key="4">
    <source>
        <dbReference type="ARBA" id="ARBA00022822"/>
    </source>
</evidence>
<name>A0ABT3Q7M9_9PROT</name>
<comment type="pathway">
    <text evidence="1 8">Amino-acid biosynthesis; L-tryptophan biosynthesis; L-tryptophan from chorismate: step 5/5.</text>
</comment>
<dbReference type="Pfam" id="PF00290">
    <property type="entry name" value="Trp_syntA"/>
    <property type="match status" value="1"/>
</dbReference>
<dbReference type="RefSeq" id="WP_166121837.1">
    <property type="nucleotide sequence ID" value="NZ_JAPIUX010000006.1"/>
</dbReference>
<keyword evidence="11" id="KW-1185">Reference proteome</keyword>